<dbReference type="InterPro" id="IPR032506">
    <property type="entry name" value="SGSH_C"/>
</dbReference>
<dbReference type="InterPro" id="IPR017850">
    <property type="entry name" value="Alkaline_phosphatase_core_sf"/>
</dbReference>
<accession>A0A0F9DRR1</accession>
<proteinExistence type="predicted"/>
<organism evidence="5">
    <name type="scientific">marine sediment metagenome</name>
    <dbReference type="NCBI Taxonomy" id="412755"/>
    <lineage>
        <taxon>unclassified sequences</taxon>
        <taxon>metagenomes</taxon>
        <taxon>ecological metagenomes</taxon>
    </lineage>
</organism>
<dbReference type="GO" id="GO:0046872">
    <property type="term" value="F:metal ion binding"/>
    <property type="evidence" value="ECO:0007669"/>
    <property type="project" value="UniProtKB-KW"/>
</dbReference>
<dbReference type="AlphaFoldDB" id="A0A0F9DRR1"/>
<dbReference type="EMBL" id="LAZR01027848">
    <property type="protein sequence ID" value="KKL64429.1"/>
    <property type="molecule type" value="Genomic_DNA"/>
</dbReference>
<dbReference type="PANTHER" id="PTHR45953:SF1">
    <property type="entry name" value="IDURONATE 2-SULFATASE"/>
    <property type="match status" value="1"/>
</dbReference>
<comment type="caution">
    <text evidence="5">The sequence shown here is derived from an EMBL/GenBank/DDBJ whole genome shotgun (WGS) entry which is preliminary data.</text>
</comment>
<feature type="region of interest" description="Disordered" evidence="3">
    <location>
        <begin position="177"/>
        <end position="210"/>
    </location>
</feature>
<evidence type="ECO:0000256" key="1">
    <source>
        <dbReference type="ARBA" id="ARBA00022723"/>
    </source>
</evidence>
<dbReference type="Pfam" id="PF16347">
    <property type="entry name" value="SGSH_C"/>
    <property type="match status" value="1"/>
</dbReference>
<dbReference type="PANTHER" id="PTHR45953">
    <property type="entry name" value="IDURONATE 2-SULFATASE"/>
    <property type="match status" value="1"/>
</dbReference>
<evidence type="ECO:0000313" key="5">
    <source>
        <dbReference type="EMBL" id="KKL64429.1"/>
    </source>
</evidence>
<name>A0A0F9DRR1_9ZZZZ</name>
<dbReference type="GO" id="GO:0008484">
    <property type="term" value="F:sulfuric ester hydrolase activity"/>
    <property type="evidence" value="ECO:0007669"/>
    <property type="project" value="TreeGrafter"/>
</dbReference>
<feature type="domain" description="N-sulphoglucosamine sulphohydrolase C-terminal" evidence="4">
    <location>
        <begin position="9"/>
        <end position="120"/>
    </location>
</feature>
<evidence type="ECO:0000256" key="2">
    <source>
        <dbReference type="ARBA" id="ARBA00022801"/>
    </source>
</evidence>
<feature type="compositionally biased region" description="Basic and acidic residues" evidence="3">
    <location>
        <begin position="200"/>
        <end position="210"/>
    </location>
</feature>
<reference evidence="5" key="1">
    <citation type="journal article" date="2015" name="Nature">
        <title>Complex archaea that bridge the gap between prokaryotes and eukaryotes.</title>
        <authorList>
            <person name="Spang A."/>
            <person name="Saw J.H."/>
            <person name="Jorgensen S.L."/>
            <person name="Zaremba-Niedzwiedzka K."/>
            <person name="Martijn J."/>
            <person name="Lind A.E."/>
            <person name="van Eijk R."/>
            <person name="Schleper C."/>
            <person name="Guy L."/>
            <person name="Ettema T.J."/>
        </authorList>
    </citation>
    <scope>NUCLEOTIDE SEQUENCE</scope>
</reference>
<keyword evidence="1" id="KW-0479">Metal-binding</keyword>
<dbReference type="SUPFAM" id="SSF53649">
    <property type="entry name" value="Alkaline phosphatase-like"/>
    <property type="match status" value="1"/>
</dbReference>
<evidence type="ECO:0000259" key="4">
    <source>
        <dbReference type="Pfam" id="PF16347"/>
    </source>
</evidence>
<protein>
    <recommendedName>
        <fullName evidence="4">N-sulphoglucosamine sulphohydrolase C-terminal domain-containing protein</fullName>
    </recommendedName>
</protein>
<dbReference type="Gene3D" id="3.40.720.10">
    <property type="entry name" value="Alkaline Phosphatase, subunit A"/>
    <property type="match status" value="1"/>
</dbReference>
<evidence type="ECO:0000256" key="3">
    <source>
        <dbReference type="SAM" id="MobiDB-lite"/>
    </source>
</evidence>
<keyword evidence="2" id="KW-0378">Hydrolase</keyword>
<dbReference type="GO" id="GO:0005737">
    <property type="term" value="C:cytoplasm"/>
    <property type="evidence" value="ECO:0007669"/>
    <property type="project" value="TreeGrafter"/>
</dbReference>
<sequence>MAFPRMKCNLYDSGIGVMLMMRGPGGFTGGKVTDAIVSHVDVFPTICDVAGIEKPPWLEGVSLVPLADDPAATVREQVFSEVTYHGVYEPMRCIRTNEFKYIRRFGDRKTVPLPNCDDSPSKTLWVEHGWANIPIDDEQLYNVIFDPNEQNNLADCSAMKPVMDDLRARLEQWMRDTSDPLLDGPVPAPKGAQVNDPDDPSPRCELKTIE</sequence>
<gene>
    <name evidence="5" type="ORF">LCGC14_2165150</name>
</gene>